<evidence type="ECO:0000313" key="1">
    <source>
        <dbReference type="EMBL" id="GAJ03487.1"/>
    </source>
</evidence>
<feature type="non-terminal residue" evidence="1">
    <location>
        <position position="39"/>
    </location>
</feature>
<dbReference type="EMBL" id="BARW01030154">
    <property type="protein sequence ID" value="GAJ03487.1"/>
    <property type="molecule type" value="Genomic_DNA"/>
</dbReference>
<sequence length="39" mass="4792">MQTYKSNRTNLFYVRNSMEMNFLTHIERKIEIKTSPKKI</sequence>
<organism evidence="1">
    <name type="scientific">marine sediment metagenome</name>
    <dbReference type="NCBI Taxonomy" id="412755"/>
    <lineage>
        <taxon>unclassified sequences</taxon>
        <taxon>metagenomes</taxon>
        <taxon>ecological metagenomes</taxon>
    </lineage>
</organism>
<comment type="caution">
    <text evidence="1">The sequence shown here is derived from an EMBL/GenBank/DDBJ whole genome shotgun (WGS) entry which is preliminary data.</text>
</comment>
<name>X1UIV8_9ZZZZ</name>
<gene>
    <name evidence="1" type="ORF">S12H4_48277</name>
</gene>
<dbReference type="AlphaFoldDB" id="X1UIV8"/>
<proteinExistence type="predicted"/>
<accession>X1UIV8</accession>
<protein>
    <submittedName>
        <fullName evidence="1">Uncharacterized protein</fullName>
    </submittedName>
</protein>
<reference evidence="1" key="1">
    <citation type="journal article" date="2014" name="Front. Microbiol.">
        <title>High frequency of phylogenetically diverse reductive dehalogenase-homologous genes in deep subseafloor sedimentary metagenomes.</title>
        <authorList>
            <person name="Kawai M."/>
            <person name="Futagami T."/>
            <person name="Toyoda A."/>
            <person name="Takaki Y."/>
            <person name="Nishi S."/>
            <person name="Hori S."/>
            <person name="Arai W."/>
            <person name="Tsubouchi T."/>
            <person name="Morono Y."/>
            <person name="Uchiyama I."/>
            <person name="Ito T."/>
            <person name="Fujiyama A."/>
            <person name="Inagaki F."/>
            <person name="Takami H."/>
        </authorList>
    </citation>
    <scope>NUCLEOTIDE SEQUENCE</scope>
    <source>
        <strain evidence="1">Expedition CK06-06</strain>
    </source>
</reference>